<evidence type="ECO:0000313" key="2">
    <source>
        <dbReference type="EMBL" id="CAF1441715.1"/>
    </source>
</evidence>
<proteinExistence type="predicted"/>
<feature type="coiled-coil region" evidence="1">
    <location>
        <begin position="183"/>
        <end position="217"/>
    </location>
</feature>
<evidence type="ECO:0000256" key="1">
    <source>
        <dbReference type="SAM" id="Coils"/>
    </source>
</evidence>
<dbReference type="AlphaFoldDB" id="A0A815NXX0"/>
<dbReference type="Proteomes" id="UP000663852">
    <property type="component" value="Unassembled WGS sequence"/>
</dbReference>
<dbReference type="OrthoDB" id="10630874at2759"/>
<protein>
    <submittedName>
        <fullName evidence="2">Uncharacterized protein</fullName>
    </submittedName>
</protein>
<sequence>MSTTPATASKTLKNSCVLVFDGNSDTINECLRRHLRKLEKTNRTNKKNARKGASHPTKLVFLIYFDDGVNEQKGPISRPTPPISPFNRLSVSSTSLPLVSIPPRLIPLATTTTCLILPIVLPPSSPAAASPTITSPSSPTAMETVTSNKMQFICSITKENEPAWLIGLKQFHHDALRPVDKQIQRLSDDHRIVEDHLNEAEEMITSTAEQKKQLDEECRPGQWFLNHGVLSSKTTIKRLNQDGGRRKSFVL</sequence>
<name>A0A815NXX0_ADIRI</name>
<comment type="caution">
    <text evidence="2">The sequence shown here is derived from an EMBL/GenBank/DDBJ whole genome shotgun (WGS) entry which is preliminary data.</text>
</comment>
<dbReference type="EMBL" id="CAJNOJ010000420">
    <property type="protein sequence ID" value="CAF1441715.1"/>
    <property type="molecule type" value="Genomic_DNA"/>
</dbReference>
<reference evidence="2" key="1">
    <citation type="submission" date="2021-02" db="EMBL/GenBank/DDBJ databases">
        <authorList>
            <person name="Nowell W R."/>
        </authorList>
    </citation>
    <scope>NUCLEOTIDE SEQUENCE</scope>
</reference>
<keyword evidence="1" id="KW-0175">Coiled coil</keyword>
<accession>A0A815NXX0</accession>
<organism evidence="2">
    <name type="scientific">Adineta ricciae</name>
    <name type="common">Rotifer</name>
    <dbReference type="NCBI Taxonomy" id="249248"/>
    <lineage>
        <taxon>Eukaryota</taxon>
        <taxon>Metazoa</taxon>
        <taxon>Spiralia</taxon>
        <taxon>Gnathifera</taxon>
        <taxon>Rotifera</taxon>
        <taxon>Eurotatoria</taxon>
        <taxon>Bdelloidea</taxon>
        <taxon>Adinetida</taxon>
        <taxon>Adinetidae</taxon>
        <taxon>Adineta</taxon>
    </lineage>
</organism>
<gene>
    <name evidence="2" type="ORF">EDS130_LOCUS38921</name>
</gene>